<dbReference type="Gene3D" id="3.30.2350.20">
    <property type="entry name" value="TruD, catalytic domain"/>
    <property type="match status" value="2"/>
</dbReference>
<dbReference type="InterPro" id="IPR020103">
    <property type="entry name" value="PsdUridine_synth_cat_dom_sf"/>
</dbReference>
<feature type="compositionally biased region" description="Basic and acidic residues" evidence="5">
    <location>
        <begin position="639"/>
        <end position="649"/>
    </location>
</feature>
<sequence length="697" mass="78986">MSFRNNSNRYQRPWRGRGFSRGFRGSRRPYMHNSGNNRSYDRTSVKALTEKDISVTEYLSQHEGFNGIIKSRFSDFQVSEINQNGEIAKLTDLAPPKAPEDEEPMDDEDLLLNKYNLEILPMETWDRINKMTLCSGTSLEDIVEIDVTGKSKEERTTIHDAVKKAFGDSIVGKTVTRDEKKYCTFEKYRKGARIDNRIKWVWPEEYLHFILYKENCDTMEAASRIIKRLRMNASIKTAVIGYAGTKDRRAKTSQWFSLRKVDPRKLISACTSLPDISVGNFTFSATHLKLGMLKGNRFRICLRNVTASDKTIDNCCSLLRDNGFINYYGLQRFGSRISVPTSQIGLYLLKSNFEEAIKCILEPRPGPLYDALIEFRNRGPYAAKAMLPHRADHCSAEMRLLTALASQSRDLAQALDKVPRNTRLLYLHSYQSLIWNKVVSMRLRSLSHAPAVGDLVPVDDIEEETVELEENLIEDDSEVKPPEINTPKSIPQVKTLTQEDIDSGKYTIFDIVLPLPGHSVVYPPNMKEHYQELLTKDGLSLDLKHKNKSYSLCGGYRHIAVKPDKMSWRTVQYTEPHTDLILSDLDLINGVTSTGEVEGGKYKALLLDITLPTSCYATMALRELMRVDTSTETQAKQNDYYKEDGDVKNEANATDANVTDTSDANANISDANIVDNAAEKRKGEDTDSPDTKKAKVC</sequence>
<dbReference type="PANTHER" id="PTHR13326:SF31">
    <property type="entry name" value="PSEUDOURIDYLATE SYNTHASE 7 HOMOLOG"/>
    <property type="match status" value="1"/>
</dbReference>
<dbReference type="AlphaFoldDB" id="A0AAV1JSP5"/>
<feature type="compositionally biased region" description="Polar residues" evidence="5">
    <location>
        <begin position="651"/>
        <end position="670"/>
    </location>
</feature>
<dbReference type="GO" id="GO:0008033">
    <property type="term" value="P:tRNA processing"/>
    <property type="evidence" value="ECO:0007669"/>
    <property type="project" value="UniProtKB-KW"/>
</dbReference>
<evidence type="ECO:0000256" key="1">
    <source>
        <dbReference type="ARBA" id="ARBA00007953"/>
    </source>
</evidence>
<comment type="caution">
    <text evidence="7">The sequence shown here is derived from an EMBL/GenBank/DDBJ whole genome shotgun (WGS) entry which is preliminary data.</text>
</comment>
<dbReference type="Proteomes" id="UP001497472">
    <property type="component" value="Unassembled WGS sequence"/>
</dbReference>
<name>A0AAV1JSP5_9NEOP</name>
<dbReference type="InterPro" id="IPR042214">
    <property type="entry name" value="TruD_catalytic"/>
</dbReference>
<keyword evidence="8" id="KW-1185">Reference proteome</keyword>
<dbReference type="NCBIfam" id="TIGR00094">
    <property type="entry name" value="tRNA_TruD_broad"/>
    <property type="match status" value="1"/>
</dbReference>
<reference evidence="7 8" key="1">
    <citation type="submission" date="2023-11" db="EMBL/GenBank/DDBJ databases">
        <authorList>
            <person name="Okamura Y."/>
        </authorList>
    </citation>
    <scope>NUCLEOTIDE SEQUENCE [LARGE SCALE GENOMIC DNA]</scope>
</reference>
<dbReference type="SUPFAM" id="SSF55120">
    <property type="entry name" value="Pseudouridine synthase"/>
    <property type="match status" value="1"/>
</dbReference>
<accession>A0AAV1JSP5</accession>
<evidence type="ECO:0000259" key="6">
    <source>
        <dbReference type="PROSITE" id="PS50984"/>
    </source>
</evidence>
<feature type="domain" description="TRUD" evidence="6">
    <location>
        <begin position="323"/>
        <end position="562"/>
    </location>
</feature>
<keyword evidence="3" id="KW-0413">Isomerase</keyword>
<evidence type="ECO:0000256" key="3">
    <source>
        <dbReference type="ARBA" id="ARBA00023235"/>
    </source>
</evidence>
<evidence type="ECO:0000256" key="4">
    <source>
        <dbReference type="ARBA" id="ARBA00036943"/>
    </source>
</evidence>
<evidence type="ECO:0000256" key="5">
    <source>
        <dbReference type="SAM" id="MobiDB-lite"/>
    </source>
</evidence>
<feature type="compositionally biased region" description="Polar residues" evidence="5">
    <location>
        <begin position="628"/>
        <end position="637"/>
    </location>
</feature>
<dbReference type="GO" id="GO:0003723">
    <property type="term" value="F:RNA binding"/>
    <property type="evidence" value="ECO:0007669"/>
    <property type="project" value="InterPro"/>
</dbReference>
<feature type="region of interest" description="Disordered" evidence="5">
    <location>
        <begin position="1"/>
        <end position="39"/>
    </location>
</feature>
<comment type="similarity">
    <text evidence="1">Belongs to the pseudouridine synthase TruD family.</text>
</comment>
<dbReference type="GO" id="GO:0001522">
    <property type="term" value="P:pseudouridine synthesis"/>
    <property type="evidence" value="ECO:0007669"/>
    <property type="project" value="InterPro"/>
</dbReference>
<gene>
    <name evidence="7" type="ORF">LNINA_LOCUS11492</name>
</gene>
<proteinExistence type="inferred from homology"/>
<dbReference type="GO" id="GO:0009982">
    <property type="term" value="F:pseudouridine synthase activity"/>
    <property type="evidence" value="ECO:0007669"/>
    <property type="project" value="InterPro"/>
</dbReference>
<dbReference type="GO" id="GO:0005634">
    <property type="term" value="C:nucleus"/>
    <property type="evidence" value="ECO:0007669"/>
    <property type="project" value="TreeGrafter"/>
</dbReference>
<dbReference type="PANTHER" id="PTHR13326">
    <property type="entry name" value="TRNA PSEUDOURIDINE SYNTHASE D"/>
    <property type="match status" value="1"/>
</dbReference>
<evidence type="ECO:0000256" key="2">
    <source>
        <dbReference type="ARBA" id="ARBA00022694"/>
    </source>
</evidence>
<dbReference type="EMBL" id="CAVLEF010000144">
    <property type="protein sequence ID" value="CAK1552448.1"/>
    <property type="molecule type" value="Genomic_DNA"/>
</dbReference>
<comment type="catalytic activity">
    <reaction evidence="4">
        <text>a uridine in tRNA = a pseudouridine in tRNA</text>
        <dbReference type="Rhea" id="RHEA:54572"/>
        <dbReference type="Rhea" id="RHEA-COMP:13339"/>
        <dbReference type="Rhea" id="RHEA-COMP:13934"/>
        <dbReference type="ChEBI" id="CHEBI:65314"/>
        <dbReference type="ChEBI" id="CHEBI:65315"/>
    </reaction>
</comment>
<dbReference type="PROSITE" id="PS50984">
    <property type="entry name" value="TRUD"/>
    <property type="match status" value="1"/>
</dbReference>
<dbReference type="InterPro" id="IPR001656">
    <property type="entry name" value="PsdUridine_synth_TruD"/>
</dbReference>
<feature type="compositionally biased region" description="Polar residues" evidence="5">
    <location>
        <begin position="1"/>
        <end position="10"/>
    </location>
</feature>
<evidence type="ECO:0000313" key="7">
    <source>
        <dbReference type="EMBL" id="CAK1552448.1"/>
    </source>
</evidence>
<dbReference type="CDD" id="cd02576">
    <property type="entry name" value="PseudoU_synth_ScPUS7"/>
    <property type="match status" value="1"/>
</dbReference>
<protein>
    <recommendedName>
        <fullName evidence="6">TRUD domain-containing protein</fullName>
    </recommendedName>
</protein>
<keyword evidence="2" id="KW-0819">tRNA processing</keyword>
<dbReference type="Pfam" id="PF01142">
    <property type="entry name" value="TruD"/>
    <property type="match status" value="1"/>
</dbReference>
<feature type="compositionally biased region" description="Basic and acidic residues" evidence="5">
    <location>
        <begin position="677"/>
        <end position="697"/>
    </location>
</feature>
<evidence type="ECO:0000313" key="8">
    <source>
        <dbReference type="Proteomes" id="UP001497472"/>
    </source>
</evidence>
<dbReference type="InterPro" id="IPR011760">
    <property type="entry name" value="PsdUridine_synth_TruD_insert"/>
</dbReference>
<organism evidence="7 8">
    <name type="scientific">Leptosia nina</name>
    <dbReference type="NCBI Taxonomy" id="320188"/>
    <lineage>
        <taxon>Eukaryota</taxon>
        <taxon>Metazoa</taxon>
        <taxon>Ecdysozoa</taxon>
        <taxon>Arthropoda</taxon>
        <taxon>Hexapoda</taxon>
        <taxon>Insecta</taxon>
        <taxon>Pterygota</taxon>
        <taxon>Neoptera</taxon>
        <taxon>Endopterygota</taxon>
        <taxon>Lepidoptera</taxon>
        <taxon>Glossata</taxon>
        <taxon>Ditrysia</taxon>
        <taxon>Papilionoidea</taxon>
        <taxon>Pieridae</taxon>
        <taxon>Pierinae</taxon>
        <taxon>Leptosia</taxon>
    </lineage>
</organism>
<dbReference type="PIRSF" id="PIRSF037016">
    <property type="entry name" value="Pseudouridin_synth_euk_prd"/>
    <property type="match status" value="1"/>
</dbReference>
<feature type="region of interest" description="Disordered" evidence="5">
    <location>
        <begin position="628"/>
        <end position="697"/>
    </location>
</feature>